<dbReference type="GO" id="GO:0009435">
    <property type="term" value="P:NAD+ biosynthetic process"/>
    <property type="evidence" value="ECO:0007669"/>
    <property type="project" value="UniProtKB-UniRule"/>
</dbReference>
<comment type="caution">
    <text evidence="14">The sequence shown here is derived from an EMBL/GenBank/DDBJ whole genome shotgun (WGS) entry which is preliminary data.</text>
</comment>
<dbReference type="HAMAP" id="MF_00244">
    <property type="entry name" value="NaMN_adenylyltr"/>
    <property type="match status" value="1"/>
</dbReference>
<keyword evidence="9 11" id="KW-0520">NAD</keyword>
<dbReference type="InterPro" id="IPR004821">
    <property type="entry name" value="Cyt_trans-like"/>
</dbReference>
<dbReference type="AlphaFoldDB" id="A0A844ZP98"/>
<dbReference type="GO" id="GO:0005524">
    <property type="term" value="F:ATP binding"/>
    <property type="evidence" value="ECO:0007669"/>
    <property type="project" value="UniProtKB-KW"/>
</dbReference>
<gene>
    <name evidence="11" type="primary">nadD</name>
    <name evidence="14" type="ORF">GRI32_07770</name>
</gene>
<evidence type="ECO:0000259" key="13">
    <source>
        <dbReference type="Pfam" id="PF01467"/>
    </source>
</evidence>
<sequence>MGAQGAAAPPRLSRLPASPAIVRFRRGPAAPLTGLMGGSFNPAHHGHRRVSLFAMRALGLDEMWWMVSPGNPLKPRQGMAPFAARMHSARMMSRSAPIKVTAIEQQLGTRYTVDTLRAVKRMFPRRQFVWVMGADNLAQFHKWRNWRQIAREMPIAVIARPGYDEDALASPAMAWLRRYRLSAAGLRNRGEWSAPALIELRFDPDPRSATQIRDADPDWADRFSGPAPRDEVTHSLIRNSVPTSSSNDRSARGHDA</sequence>
<evidence type="ECO:0000256" key="6">
    <source>
        <dbReference type="ARBA" id="ARBA00022695"/>
    </source>
</evidence>
<evidence type="ECO:0000313" key="15">
    <source>
        <dbReference type="Proteomes" id="UP000435243"/>
    </source>
</evidence>
<keyword evidence="8 11" id="KW-0067">ATP-binding</keyword>
<dbReference type="NCBIfam" id="NF000843">
    <property type="entry name" value="PRK00071.2-2"/>
    <property type="match status" value="1"/>
</dbReference>
<dbReference type="UniPathway" id="UPA00253">
    <property type="reaction ID" value="UER00332"/>
</dbReference>
<evidence type="ECO:0000256" key="9">
    <source>
        <dbReference type="ARBA" id="ARBA00023027"/>
    </source>
</evidence>
<evidence type="ECO:0000256" key="10">
    <source>
        <dbReference type="ARBA" id="ARBA00048721"/>
    </source>
</evidence>
<comment type="function">
    <text evidence="1 11">Catalyzes the reversible adenylation of nicotinate mononucleotide (NaMN) to nicotinic acid adenine dinucleotide (NaAD).</text>
</comment>
<evidence type="ECO:0000256" key="5">
    <source>
        <dbReference type="ARBA" id="ARBA00022679"/>
    </source>
</evidence>
<evidence type="ECO:0000313" key="14">
    <source>
        <dbReference type="EMBL" id="MXO88637.1"/>
    </source>
</evidence>
<dbReference type="InterPro" id="IPR005248">
    <property type="entry name" value="NadD/NMNAT"/>
</dbReference>
<dbReference type="Proteomes" id="UP000435243">
    <property type="component" value="Unassembled WGS sequence"/>
</dbReference>
<evidence type="ECO:0000256" key="4">
    <source>
        <dbReference type="ARBA" id="ARBA00022642"/>
    </source>
</evidence>
<reference evidence="14 15" key="1">
    <citation type="submission" date="2019-12" db="EMBL/GenBank/DDBJ databases">
        <title>Genomic-based taxomic classification of the family Erythrobacteraceae.</title>
        <authorList>
            <person name="Xu L."/>
        </authorList>
    </citation>
    <scope>NUCLEOTIDE SEQUENCE [LARGE SCALE GENOMIC DNA]</scope>
    <source>
        <strain evidence="14 15">JCM 16339</strain>
    </source>
</reference>
<evidence type="ECO:0000256" key="2">
    <source>
        <dbReference type="ARBA" id="ARBA00005019"/>
    </source>
</evidence>
<dbReference type="InterPro" id="IPR014729">
    <property type="entry name" value="Rossmann-like_a/b/a_fold"/>
</dbReference>
<dbReference type="GO" id="GO:0004515">
    <property type="term" value="F:nicotinate-nucleotide adenylyltransferase activity"/>
    <property type="evidence" value="ECO:0007669"/>
    <property type="project" value="UniProtKB-UniRule"/>
</dbReference>
<evidence type="ECO:0000256" key="7">
    <source>
        <dbReference type="ARBA" id="ARBA00022741"/>
    </source>
</evidence>
<dbReference type="EMBL" id="WTYY01000003">
    <property type="protein sequence ID" value="MXO88637.1"/>
    <property type="molecule type" value="Genomic_DNA"/>
</dbReference>
<protein>
    <recommendedName>
        <fullName evidence="11">Probable nicotinate-nucleotide adenylyltransferase</fullName>
        <ecNumber evidence="11">2.7.7.18</ecNumber>
    </recommendedName>
    <alternativeName>
        <fullName evidence="11">Deamido-NAD(+) diphosphorylase</fullName>
    </alternativeName>
    <alternativeName>
        <fullName evidence="11">Deamido-NAD(+) pyrophosphorylase</fullName>
    </alternativeName>
    <alternativeName>
        <fullName evidence="11">Nicotinate mononucleotide adenylyltransferase</fullName>
        <shortName evidence="11">NaMN adenylyltransferase</shortName>
    </alternativeName>
</protein>
<keyword evidence="7 11" id="KW-0547">Nucleotide-binding</keyword>
<proteinExistence type="inferred from homology"/>
<feature type="region of interest" description="Disordered" evidence="12">
    <location>
        <begin position="208"/>
        <end position="256"/>
    </location>
</feature>
<dbReference type="Pfam" id="PF01467">
    <property type="entry name" value="CTP_transf_like"/>
    <property type="match status" value="1"/>
</dbReference>
<evidence type="ECO:0000256" key="11">
    <source>
        <dbReference type="HAMAP-Rule" id="MF_00244"/>
    </source>
</evidence>
<dbReference type="OrthoDB" id="5295945at2"/>
<comment type="pathway">
    <text evidence="2 11">Cofactor biosynthesis; NAD(+) biosynthesis; deamido-NAD(+) from nicotinate D-ribonucleotide: step 1/1.</text>
</comment>
<feature type="compositionally biased region" description="Polar residues" evidence="12">
    <location>
        <begin position="236"/>
        <end position="248"/>
    </location>
</feature>
<feature type="domain" description="Cytidyltransferase-like" evidence="13">
    <location>
        <begin position="35"/>
        <end position="213"/>
    </location>
</feature>
<dbReference type="PANTHER" id="PTHR39321">
    <property type="entry name" value="NICOTINATE-NUCLEOTIDE ADENYLYLTRANSFERASE-RELATED"/>
    <property type="match status" value="1"/>
</dbReference>
<evidence type="ECO:0000256" key="12">
    <source>
        <dbReference type="SAM" id="MobiDB-lite"/>
    </source>
</evidence>
<accession>A0A844ZP98</accession>
<keyword evidence="6 11" id="KW-0548">Nucleotidyltransferase</keyword>
<comment type="similarity">
    <text evidence="3 11">Belongs to the NadD family.</text>
</comment>
<dbReference type="CDD" id="cd02165">
    <property type="entry name" value="NMNAT"/>
    <property type="match status" value="1"/>
</dbReference>
<organism evidence="14 15">
    <name type="scientific">Alteraurantiacibacter aestuarii</name>
    <dbReference type="NCBI Taxonomy" id="650004"/>
    <lineage>
        <taxon>Bacteria</taxon>
        <taxon>Pseudomonadati</taxon>
        <taxon>Pseudomonadota</taxon>
        <taxon>Alphaproteobacteria</taxon>
        <taxon>Sphingomonadales</taxon>
        <taxon>Erythrobacteraceae</taxon>
        <taxon>Alteraurantiacibacter</taxon>
    </lineage>
</organism>
<evidence type="ECO:0000256" key="3">
    <source>
        <dbReference type="ARBA" id="ARBA00009014"/>
    </source>
</evidence>
<dbReference type="PANTHER" id="PTHR39321:SF3">
    <property type="entry name" value="PHOSPHOPANTETHEINE ADENYLYLTRANSFERASE"/>
    <property type="match status" value="1"/>
</dbReference>
<name>A0A844ZP98_9SPHN</name>
<keyword evidence="15" id="KW-1185">Reference proteome</keyword>
<keyword evidence="5 11" id="KW-0808">Transferase</keyword>
<evidence type="ECO:0000256" key="8">
    <source>
        <dbReference type="ARBA" id="ARBA00022840"/>
    </source>
</evidence>
<dbReference type="Gene3D" id="3.40.50.620">
    <property type="entry name" value="HUPs"/>
    <property type="match status" value="1"/>
</dbReference>
<keyword evidence="4 11" id="KW-0662">Pyridine nucleotide biosynthesis</keyword>
<dbReference type="SUPFAM" id="SSF52374">
    <property type="entry name" value="Nucleotidylyl transferase"/>
    <property type="match status" value="1"/>
</dbReference>
<evidence type="ECO:0000256" key="1">
    <source>
        <dbReference type="ARBA" id="ARBA00002324"/>
    </source>
</evidence>
<comment type="catalytic activity">
    <reaction evidence="10 11">
        <text>nicotinate beta-D-ribonucleotide + ATP + H(+) = deamido-NAD(+) + diphosphate</text>
        <dbReference type="Rhea" id="RHEA:22860"/>
        <dbReference type="ChEBI" id="CHEBI:15378"/>
        <dbReference type="ChEBI" id="CHEBI:30616"/>
        <dbReference type="ChEBI" id="CHEBI:33019"/>
        <dbReference type="ChEBI" id="CHEBI:57502"/>
        <dbReference type="ChEBI" id="CHEBI:58437"/>
        <dbReference type="EC" id="2.7.7.18"/>
    </reaction>
</comment>
<dbReference type="EC" id="2.7.7.18" evidence="11"/>